<dbReference type="PANTHER" id="PTHR31885:SF6">
    <property type="entry name" value="GH04784P"/>
    <property type="match status" value="1"/>
</dbReference>
<dbReference type="InterPro" id="IPR012506">
    <property type="entry name" value="TMEM86B-like"/>
</dbReference>
<dbReference type="EMBL" id="LT629774">
    <property type="protein sequence ID" value="SDR86611.1"/>
    <property type="molecule type" value="Genomic_DNA"/>
</dbReference>
<feature type="transmembrane region" description="Helical" evidence="6">
    <location>
        <begin position="9"/>
        <end position="26"/>
    </location>
</feature>
<protein>
    <submittedName>
        <fullName evidence="7">Uncharacterized membrane protein YhhN</fullName>
    </submittedName>
</protein>
<reference evidence="7 8" key="1">
    <citation type="submission" date="2016-10" db="EMBL/GenBank/DDBJ databases">
        <authorList>
            <person name="Varghese N."/>
            <person name="Submissions S."/>
        </authorList>
    </citation>
    <scope>NUCLEOTIDE SEQUENCE [LARGE SCALE GENOMIC DNA]</scope>
    <source>
        <strain evidence="7 8">RHA_55</strain>
    </source>
</reference>
<name>A0A1H1MIF1_9FLAO</name>
<proteinExistence type="inferred from homology"/>
<gene>
    <name evidence="7" type="ORF">SAMN04489797_0330</name>
</gene>
<keyword evidence="4 6" id="KW-1133">Transmembrane helix</keyword>
<feature type="transmembrane region" description="Helical" evidence="6">
    <location>
        <begin position="32"/>
        <end position="50"/>
    </location>
</feature>
<evidence type="ECO:0000256" key="2">
    <source>
        <dbReference type="ARBA" id="ARBA00007375"/>
    </source>
</evidence>
<keyword evidence="3 6" id="KW-0812">Transmembrane</keyword>
<evidence type="ECO:0000256" key="5">
    <source>
        <dbReference type="ARBA" id="ARBA00023136"/>
    </source>
</evidence>
<feature type="transmembrane region" description="Helical" evidence="6">
    <location>
        <begin position="167"/>
        <end position="189"/>
    </location>
</feature>
<comment type="similarity">
    <text evidence="2">Belongs to the TMEM86 family.</text>
</comment>
<evidence type="ECO:0000256" key="6">
    <source>
        <dbReference type="SAM" id="Phobius"/>
    </source>
</evidence>
<feature type="transmembrane region" description="Helical" evidence="6">
    <location>
        <begin position="86"/>
        <end position="106"/>
    </location>
</feature>
<evidence type="ECO:0000256" key="3">
    <source>
        <dbReference type="ARBA" id="ARBA00022692"/>
    </source>
</evidence>
<feature type="transmembrane region" description="Helical" evidence="6">
    <location>
        <begin position="139"/>
        <end position="160"/>
    </location>
</feature>
<evidence type="ECO:0000256" key="4">
    <source>
        <dbReference type="ARBA" id="ARBA00022989"/>
    </source>
</evidence>
<dbReference type="PANTHER" id="PTHR31885">
    <property type="entry name" value="GH04784P"/>
    <property type="match status" value="1"/>
</dbReference>
<dbReference type="Pfam" id="PF07947">
    <property type="entry name" value="YhhN"/>
    <property type="match status" value="1"/>
</dbReference>
<dbReference type="RefSeq" id="WP_092443613.1">
    <property type="nucleotide sequence ID" value="NZ_LT629774.1"/>
</dbReference>
<sequence>MLSQTEKHFSLLFAIIVCIELLTGSITALNTIHYIAKPAIVISLLVWFIRHSKTLSKTIRRTTILALIFSVLGDIFLLFVAQSPHFFTSGLVAFLTAHIMYILVFLKHRNPQKSAISFVVLLLVYAVSVFYFLNGNLGAMLIPVIIYMLVILIMATTAYLRKGKVNLLSYGLVFLGALFFLVSDSILAINKFYKPLAYSNYTIMFTYALAQYLIVIGLLKLNESR</sequence>
<organism evidence="7 8">
    <name type="scientific">Winogradskyella sediminis</name>
    <dbReference type="NCBI Taxonomy" id="1382466"/>
    <lineage>
        <taxon>Bacteria</taxon>
        <taxon>Pseudomonadati</taxon>
        <taxon>Bacteroidota</taxon>
        <taxon>Flavobacteriia</taxon>
        <taxon>Flavobacteriales</taxon>
        <taxon>Flavobacteriaceae</taxon>
        <taxon>Winogradskyella</taxon>
    </lineage>
</organism>
<evidence type="ECO:0000256" key="1">
    <source>
        <dbReference type="ARBA" id="ARBA00004141"/>
    </source>
</evidence>
<dbReference type="STRING" id="1249933.SAMN04489797_0330"/>
<dbReference type="GO" id="GO:0016787">
    <property type="term" value="F:hydrolase activity"/>
    <property type="evidence" value="ECO:0007669"/>
    <property type="project" value="TreeGrafter"/>
</dbReference>
<accession>A0A1H1MIF1</accession>
<evidence type="ECO:0000313" key="7">
    <source>
        <dbReference type="EMBL" id="SDR86611.1"/>
    </source>
</evidence>
<dbReference type="AlphaFoldDB" id="A0A1H1MIF1"/>
<feature type="transmembrane region" description="Helical" evidence="6">
    <location>
        <begin position="201"/>
        <end position="219"/>
    </location>
</feature>
<comment type="subcellular location">
    <subcellularLocation>
        <location evidence="1">Membrane</location>
        <topology evidence="1">Multi-pass membrane protein</topology>
    </subcellularLocation>
</comment>
<feature type="transmembrane region" description="Helical" evidence="6">
    <location>
        <begin position="115"/>
        <end position="133"/>
    </location>
</feature>
<keyword evidence="5 6" id="KW-0472">Membrane</keyword>
<dbReference type="Proteomes" id="UP000198963">
    <property type="component" value="Chromosome I"/>
</dbReference>
<feature type="transmembrane region" description="Helical" evidence="6">
    <location>
        <begin position="62"/>
        <end position="80"/>
    </location>
</feature>
<dbReference type="GO" id="GO:0016020">
    <property type="term" value="C:membrane"/>
    <property type="evidence" value="ECO:0007669"/>
    <property type="project" value="UniProtKB-SubCell"/>
</dbReference>
<keyword evidence="8" id="KW-1185">Reference proteome</keyword>
<evidence type="ECO:0000313" key="8">
    <source>
        <dbReference type="Proteomes" id="UP000198963"/>
    </source>
</evidence>